<dbReference type="RefSeq" id="WP_154444199.1">
    <property type="nucleotide sequence ID" value="NZ_WIND01000001.1"/>
</dbReference>
<accession>A0A6L5YV36</accession>
<sequence>MRLTITAAVLALLASPALAAECPGHMGDIDAALEAGTELSAEDLARVEELRMQGEEQHASGDHGASVASLAEAKMLLGIE</sequence>
<proteinExistence type="predicted"/>
<gene>
    <name evidence="2" type="ORF">GE300_01480</name>
</gene>
<feature type="chain" id="PRO_5027102868" evidence="1">
    <location>
        <begin position="20"/>
        <end position="80"/>
    </location>
</feature>
<evidence type="ECO:0000313" key="2">
    <source>
        <dbReference type="EMBL" id="MSU88286.1"/>
    </source>
</evidence>
<comment type="caution">
    <text evidence="2">The sequence shown here is derived from an EMBL/GenBank/DDBJ whole genome shotgun (WGS) entry which is preliminary data.</text>
</comment>
<name>A0A6L5YV36_9RHOB</name>
<keyword evidence="3" id="KW-1185">Reference proteome</keyword>
<evidence type="ECO:0000313" key="3">
    <source>
        <dbReference type="Proteomes" id="UP000474957"/>
    </source>
</evidence>
<dbReference type="AlphaFoldDB" id="A0A6L5YV36"/>
<evidence type="ECO:0000256" key="1">
    <source>
        <dbReference type="SAM" id="SignalP"/>
    </source>
</evidence>
<feature type="signal peptide" evidence="1">
    <location>
        <begin position="1"/>
        <end position="19"/>
    </location>
</feature>
<dbReference type="Proteomes" id="UP000474957">
    <property type="component" value="Unassembled WGS sequence"/>
</dbReference>
<reference evidence="2 3" key="1">
    <citation type="submission" date="2019-10" db="EMBL/GenBank/DDBJ databases">
        <title>Cognatihalovulum marinum gen. nov. sp. nov., a new member of the family Rhodobacteraceae isolated from deep seawater of the Northwest Indian Ocean.</title>
        <authorList>
            <person name="Ruan C."/>
            <person name="Wang J."/>
            <person name="Zheng X."/>
            <person name="Song L."/>
            <person name="Zhu Y."/>
            <person name="Huang Y."/>
            <person name="Lu Z."/>
            <person name="Du W."/>
            <person name="Huang L."/>
            <person name="Dai X."/>
        </authorList>
    </citation>
    <scope>NUCLEOTIDE SEQUENCE [LARGE SCALE GENOMIC DNA]</scope>
    <source>
        <strain evidence="2 3">2CG4</strain>
    </source>
</reference>
<protein>
    <submittedName>
        <fullName evidence="2">Uncharacterized protein</fullName>
    </submittedName>
</protein>
<keyword evidence="1" id="KW-0732">Signal</keyword>
<dbReference type="EMBL" id="WIND01000001">
    <property type="protein sequence ID" value="MSU88286.1"/>
    <property type="molecule type" value="Genomic_DNA"/>
</dbReference>
<organism evidence="2 3">
    <name type="scientific">Halovulum marinum</name>
    <dbReference type="NCBI Taxonomy" id="2662447"/>
    <lineage>
        <taxon>Bacteria</taxon>
        <taxon>Pseudomonadati</taxon>
        <taxon>Pseudomonadota</taxon>
        <taxon>Alphaproteobacteria</taxon>
        <taxon>Rhodobacterales</taxon>
        <taxon>Paracoccaceae</taxon>
        <taxon>Halovulum</taxon>
    </lineage>
</organism>